<dbReference type="HOGENOM" id="CLU_1570537_0_0_1"/>
<evidence type="ECO:0000313" key="2">
    <source>
        <dbReference type="Proteomes" id="UP000007174"/>
    </source>
</evidence>
<proteinExistence type="predicted"/>
<sequence>MDRPRHHRKGGHLPRGGKGYIGLGDLGLKGVQSRVPERRVCVWMCVCVWVRRGVRRTRRRCVRRMDESERQLNECRKECDLSWAGKSYRKAYWHTDGERFVRTLLHGEQRRKGIVMDGDGWRSLTNTLVEQSVVVSRRGLERWWMGAWNCTSFSTEIGSHVPLPFYSLPT</sequence>
<protein>
    <submittedName>
        <fullName evidence="1">Uncharacterized protein</fullName>
    </submittedName>
</protein>
<dbReference type="Proteomes" id="UP000007174">
    <property type="component" value="Unassembled WGS sequence"/>
</dbReference>
<accession>H1W2K6</accession>
<dbReference type="AlphaFoldDB" id="H1W2K6"/>
<organism evidence="1 2">
    <name type="scientific">Colletotrichum higginsianum (strain IMI 349063)</name>
    <name type="common">Crucifer anthracnose fungus</name>
    <dbReference type="NCBI Taxonomy" id="759273"/>
    <lineage>
        <taxon>Eukaryota</taxon>
        <taxon>Fungi</taxon>
        <taxon>Dikarya</taxon>
        <taxon>Ascomycota</taxon>
        <taxon>Pezizomycotina</taxon>
        <taxon>Sordariomycetes</taxon>
        <taxon>Hypocreomycetidae</taxon>
        <taxon>Glomerellales</taxon>
        <taxon>Glomerellaceae</taxon>
        <taxon>Colletotrichum</taxon>
        <taxon>Colletotrichum destructivum species complex</taxon>
    </lineage>
</organism>
<reference evidence="2" key="1">
    <citation type="journal article" date="2012" name="Nat. Genet.">
        <title>Lifestyle transitions in plant pathogenic Colletotrichum fungi deciphered by genome and transcriptome analyses.</title>
        <authorList>
            <person name="O'Connell R.J."/>
            <person name="Thon M.R."/>
            <person name="Hacquard S."/>
            <person name="Amyotte S.G."/>
            <person name="Kleemann J."/>
            <person name="Torres M.F."/>
            <person name="Damm U."/>
            <person name="Buiate E.A."/>
            <person name="Epstein L."/>
            <person name="Alkan N."/>
            <person name="Altmueller J."/>
            <person name="Alvarado-Balderrama L."/>
            <person name="Bauser C.A."/>
            <person name="Becker C."/>
            <person name="Birren B.W."/>
            <person name="Chen Z."/>
            <person name="Choi J."/>
            <person name="Crouch J.A."/>
            <person name="Duvick J.P."/>
            <person name="Farman M.A."/>
            <person name="Gan P."/>
            <person name="Heiman D."/>
            <person name="Henrissat B."/>
            <person name="Howard R.J."/>
            <person name="Kabbage M."/>
            <person name="Koch C."/>
            <person name="Kracher B."/>
            <person name="Kubo Y."/>
            <person name="Law A.D."/>
            <person name="Lebrun M.-H."/>
            <person name="Lee Y.-H."/>
            <person name="Miyara I."/>
            <person name="Moore N."/>
            <person name="Neumann U."/>
            <person name="Nordstroem K."/>
            <person name="Panaccione D.G."/>
            <person name="Panstruga R."/>
            <person name="Place M."/>
            <person name="Proctor R.H."/>
            <person name="Prusky D."/>
            <person name="Rech G."/>
            <person name="Reinhardt R."/>
            <person name="Rollins J.A."/>
            <person name="Rounsley S."/>
            <person name="Schardl C.L."/>
            <person name="Schwartz D.C."/>
            <person name="Shenoy N."/>
            <person name="Shirasu K."/>
            <person name="Sikhakolli U.R."/>
            <person name="Stueber K."/>
            <person name="Sukno S.A."/>
            <person name="Sweigard J.A."/>
            <person name="Takano Y."/>
            <person name="Takahara H."/>
            <person name="Trail F."/>
            <person name="van der Does H.C."/>
            <person name="Voll L.M."/>
            <person name="Will I."/>
            <person name="Young S."/>
            <person name="Zeng Q."/>
            <person name="Zhang J."/>
            <person name="Zhou S."/>
            <person name="Dickman M.B."/>
            <person name="Schulze-Lefert P."/>
            <person name="Ver Loren van Themaat E."/>
            <person name="Ma L.-J."/>
            <person name="Vaillancourt L.J."/>
        </authorList>
    </citation>
    <scope>NUCLEOTIDE SEQUENCE [LARGE SCALE GENOMIC DNA]</scope>
    <source>
        <strain evidence="2">IMI 349063</strain>
    </source>
</reference>
<name>H1W2K6_COLHI</name>
<dbReference type="EMBL" id="CACQ02008989">
    <property type="protein sequence ID" value="CCF46719.1"/>
    <property type="molecule type" value="Genomic_DNA"/>
</dbReference>
<gene>
    <name evidence="1" type="ORF">CH063_03935</name>
</gene>
<evidence type="ECO:0000313" key="1">
    <source>
        <dbReference type="EMBL" id="CCF46719.1"/>
    </source>
</evidence>